<proteinExistence type="inferred from homology"/>
<keyword evidence="7 8" id="KW-0648">Protein biosynthesis</keyword>
<reference evidence="11" key="2">
    <citation type="submission" date="2021-01" db="EMBL/GenBank/DDBJ databases">
        <authorList>
            <person name="Schikora-Tamarit M.A."/>
        </authorList>
    </citation>
    <scope>NUCLEOTIDE SEQUENCE</scope>
    <source>
        <strain evidence="11">CBS6341</strain>
    </source>
</reference>
<dbReference type="GO" id="GO:0003743">
    <property type="term" value="F:translation initiation factor activity"/>
    <property type="evidence" value="ECO:0007669"/>
    <property type="project" value="UniProtKB-UniRule"/>
</dbReference>
<keyword evidence="3 8" id="KW-0396">Initiation factor</keyword>
<dbReference type="PANTHER" id="PTHR13227">
    <property type="entry name" value="EUKARYOTIC TRANSLATION INITIATION FACTOR 2A"/>
    <property type="match status" value="1"/>
</dbReference>
<evidence type="ECO:0000256" key="8">
    <source>
        <dbReference type="PIRNR" id="PIRNR017222"/>
    </source>
</evidence>
<dbReference type="FunFam" id="2.130.10.10:FF:000596">
    <property type="entry name" value="Eukaryotic translation initiation factor 2A"/>
    <property type="match status" value="1"/>
</dbReference>
<gene>
    <name evidence="11" type="ORF">WICMUC_000595</name>
</gene>
<keyword evidence="6 8" id="KW-0810">Translation regulation</keyword>
<evidence type="ECO:0000256" key="1">
    <source>
        <dbReference type="ARBA" id="ARBA00009573"/>
    </source>
</evidence>
<dbReference type="GO" id="GO:0006417">
    <property type="term" value="P:regulation of translation"/>
    <property type="evidence" value="ECO:0007669"/>
    <property type="project" value="UniProtKB-KW"/>
</dbReference>
<keyword evidence="5" id="KW-0677">Repeat</keyword>
<dbReference type="OrthoDB" id="2194683at2759"/>
<feature type="compositionally biased region" description="Polar residues" evidence="9">
    <location>
        <begin position="462"/>
        <end position="477"/>
    </location>
</feature>
<evidence type="ECO:0000256" key="6">
    <source>
        <dbReference type="ARBA" id="ARBA00022845"/>
    </source>
</evidence>
<accession>A0A9P8PX89</accession>
<dbReference type="Pfam" id="PF08662">
    <property type="entry name" value="eIF2A"/>
    <property type="match status" value="1"/>
</dbReference>
<dbReference type="InterPro" id="IPR015943">
    <property type="entry name" value="WD40/YVTN_repeat-like_dom_sf"/>
</dbReference>
<protein>
    <recommendedName>
        <fullName evidence="2 8">Eukaryotic translation initiation factor 2A</fullName>
        <shortName evidence="8">eIF-2A</shortName>
    </recommendedName>
</protein>
<dbReference type="AlphaFoldDB" id="A0A9P8PX89"/>
<dbReference type="PANTHER" id="PTHR13227:SF0">
    <property type="entry name" value="EUKARYOTIC TRANSLATION INITIATION FACTOR 2A"/>
    <property type="match status" value="1"/>
</dbReference>
<dbReference type="GO" id="GO:0043022">
    <property type="term" value="F:ribosome binding"/>
    <property type="evidence" value="ECO:0007669"/>
    <property type="project" value="UniProtKB-UniRule"/>
</dbReference>
<evidence type="ECO:0000256" key="3">
    <source>
        <dbReference type="ARBA" id="ARBA00022540"/>
    </source>
</evidence>
<evidence type="ECO:0000256" key="4">
    <source>
        <dbReference type="ARBA" id="ARBA00022574"/>
    </source>
</evidence>
<name>A0A9P8PX89_9ASCO</name>
<feature type="domain" description="Translation initiation factor beta propellor-like" evidence="10">
    <location>
        <begin position="213"/>
        <end position="405"/>
    </location>
</feature>
<comment type="function">
    <text evidence="8">Functions in the early steps of protein synthesis of a small number of specific mRNAs. Acts by directing the binding of methionyl-tRNAi to 40S ribosomal subunits. In contrast to the eIF-2 complex, it binds methionyl-tRNAi to 40S subunits in a codon-dependent manner, whereas the eIF-2 complex binds methionyl-tRNAi to 40S subunits in a GTP-dependent manner.</text>
</comment>
<dbReference type="PIRSF" id="PIRSF017222">
    <property type="entry name" value="eIF2A"/>
    <property type="match status" value="1"/>
</dbReference>
<organism evidence="11 12">
    <name type="scientific">Wickerhamomyces mucosus</name>
    <dbReference type="NCBI Taxonomy" id="1378264"/>
    <lineage>
        <taxon>Eukaryota</taxon>
        <taxon>Fungi</taxon>
        <taxon>Dikarya</taxon>
        <taxon>Ascomycota</taxon>
        <taxon>Saccharomycotina</taxon>
        <taxon>Saccharomycetes</taxon>
        <taxon>Phaffomycetales</taxon>
        <taxon>Wickerhamomycetaceae</taxon>
        <taxon>Wickerhamomyces</taxon>
    </lineage>
</organism>
<evidence type="ECO:0000313" key="12">
    <source>
        <dbReference type="Proteomes" id="UP000769528"/>
    </source>
</evidence>
<evidence type="ECO:0000256" key="7">
    <source>
        <dbReference type="ARBA" id="ARBA00022917"/>
    </source>
</evidence>
<dbReference type="Gene3D" id="2.130.10.10">
    <property type="entry name" value="YVTN repeat-like/Quinoprotein amine dehydrogenase"/>
    <property type="match status" value="1"/>
</dbReference>
<dbReference type="GO" id="GO:0000049">
    <property type="term" value="F:tRNA binding"/>
    <property type="evidence" value="ECO:0007669"/>
    <property type="project" value="UniProtKB-UniRule"/>
</dbReference>
<evidence type="ECO:0000313" key="11">
    <source>
        <dbReference type="EMBL" id="KAH3679852.1"/>
    </source>
</evidence>
<sequence>MSALTQFFYRAPKQVGIIQGTPLYESLSNYDEYNNEARNAQYSPNGQYFAFTQPTFVVILNPDDGSLVNKINLKDCFDIHFSPQASFISTWEKPIKLESGNYHNNVKIFKVTTGELIGEYASKDQSGWKPDFTAEEKIIARLFKNEVRFYEVNKDLNFNKHWSVLKIDDVQRFKLSPGKNPTIATFVPEKKGKPANVSVWNISSNITQSICSKSFFKADNCTLKWNSLGTALLALSSTDVDSSNKSYYGETNLYLLGIAGSYDSRIHLDKEGPIHDITWSPSAREFGVIYGFMPAQTSFFDARGNLLKTLPPSPRNTILFSPHARYVLVAGFGNLQGTVDIYDRVQKFTKVASFEASNTSVCQWSPDGRYVLTATTSPRLRVDNGIKIWYATGKLVYNQEFKELNAVDWRPRPLELFPVIKALDENPQPHQSAIDYILKNPKKSTDVSSKPKGAYRPPHARNNGTSAPAQSLYQRELSSNSNTNASAAQPSTNSPFRPRQRERVVPGAQPVIEKESKAAAKNRKKREAKKANKDSETQPSISESKPVEPKPVEPETLVVGGIQSIEEKKIRGLLKKLRAIESLKMKQANNEPLEDTQVLKIATEDKVRAELAVLGWSE</sequence>
<dbReference type="GO" id="GO:0022627">
    <property type="term" value="C:cytosolic small ribosomal subunit"/>
    <property type="evidence" value="ECO:0007669"/>
    <property type="project" value="TreeGrafter"/>
</dbReference>
<evidence type="ECO:0000259" key="10">
    <source>
        <dbReference type="Pfam" id="PF08662"/>
    </source>
</evidence>
<feature type="region of interest" description="Disordered" evidence="9">
    <location>
        <begin position="438"/>
        <end position="555"/>
    </location>
</feature>
<comment type="caution">
    <text evidence="11">The sequence shown here is derived from an EMBL/GenBank/DDBJ whole genome shotgun (WGS) entry which is preliminary data.</text>
</comment>
<dbReference type="GO" id="GO:0003729">
    <property type="term" value="F:mRNA binding"/>
    <property type="evidence" value="ECO:0007669"/>
    <property type="project" value="TreeGrafter"/>
</dbReference>
<evidence type="ECO:0000256" key="9">
    <source>
        <dbReference type="SAM" id="MobiDB-lite"/>
    </source>
</evidence>
<comment type="similarity">
    <text evidence="1 8">Belongs to the WD repeat EIF2A family.</text>
</comment>
<evidence type="ECO:0000256" key="2">
    <source>
        <dbReference type="ARBA" id="ARBA00013819"/>
    </source>
</evidence>
<dbReference type="InterPro" id="IPR013979">
    <property type="entry name" value="TIF_beta_prop-like"/>
</dbReference>
<dbReference type="SUPFAM" id="SSF82171">
    <property type="entry name" value="DPP6 N-terminal domain-like"/>
    <property type="match status" value="1"/>
</dbReference>
<dbReference type="InterPro" id="IPR011387">
    <property type="entry name" value="TIF2A"/>
</dbReference>
<reference evidence="11" key="1">
    <citation type="journal article" date="2021" name="Open Biol.">
        <title>Shared evolutionary footprints suggest mitochondrial oxidative damage underlies multiple complex I losses in fungi.</title>
        <authorList>
            <person name="Schikora-Tamarit M.A."/>
            <person name="Marcet-Houben M."/>
            <person name="Nosek J."/>
            <person name="Gabaldon T."/>
        </authorList>
    </citation>
    <scope>NUCLEOTIDE SEQUENCE</scope>
    <source>
        <strain evidence="11">CBS6341</strain>
    </source>
</reference>
<evidence type="ECO:0000256" key="5">
    <source>
        <dbReference type="ARBA" id="ARBA00022737"/>
    </source>
</evidence>
<keyword evidence="12" id="KW-1185">Reference proteome</keyword>
<dbReference type="Proteomes" id="UP000769528">
    <property type="component" value="Unassembled WGS sequence"/>
</dbReference>
<keyword evidence="4" id="KW-0853">WD repeat</keyword>
<feature type="compositionally biased region" description="Low complexity" evidence="9">
    <location>
        <begin position="478"/>
        <end position="495"/>
    </location>
</feature>
<dbReference type="EMBL" id="JAEUBF010000206">
    <property type="protein sequence ID" value="KAH3679852.1"/>
    <property type="molecule type" value="Genomic_DNA"/>
</dbReference>